<evidence type="ECO:0000256" key="4">
    <source>
        <dbReference type="ARBA" id="ARBA00022679"/>
    </source>
</evidence>
<feature type="transmembrane region" description="Helical" evidence="10">
    <location>
        <begin position="192"/>
        <end position="210"/>
    </location>
</feature>
<protein>
    <recommendedName>
        <fullName evidence="3">dolichol kinase</fullName>
        <ecNumber evidence="3">2.7.1.108</ecNumber>
    </recommendedName>
</protein>
<dbReference type="GO" id="GO:0004168">
    <property type="term" value="F:dolichol kinase activity"/>
    <property type="evidence" value="ECO:0007669"/>
    <property type="project" value="UniProtKB-EC"/>
</dbReference>
<dbReference type="InterPro" id="IPR032974">
    <property type="entry name" value="Polypren_kinase"/>
</dbReference>
<evidence type="ECO:0000256" key="6">
    <source>
        <dbReference type="ARBA" id="ARBA00022777"/>
    </source>
</evidence>
<feature type="transmembrane region" description="Helical" evidence="10">
    <location>
        <begin position="90"/>
        <end position="113"/>
    </location>
</feature>
<dbReference type="PANTHER" id="PTHR13205">
    <property type="entry name" value="TRANSMEMBRANE PROTEIN 15-RELATED"/>
    <property type="match status" value="1"/>
</dbReference>
<gene>
    <name evidence="12" type="primary">LOC113795058</name>
</gene>
<reference evidence="12" key="1">
    <citation type="submission" date="2025-08" db="UniProtKB">
        <authorList>
            <consortium name="RefSeq"/>
        </authorList>
    </citation>
    <scope>IDENTIFICATION</scope>
    <source>
        <strain evidence="12">Airmid</strain>
    </source>
</reference>
<dbReference type="AlphaFoldDB" id="A0A6P6Y6K7"/>
<proteinExistence type="inferred from homology"/>
<keyword evidence="9 10" id="KW-0472">Membrane</keyword>
<name>A0A6P6Y6K7_DERPT</name>
<evidence type="ECO:0000313" key="12">
    <source>
        <dbReference type="RefSeq" id="XP_027201038.1"/>
    </source>
</evidence>
<dbReference type="OrthoDB" id="377083at2759"/>
<accession>A0A6P6Y6K7</accession>
<feature type="transmembrane region" description="Helical" evidence="10">
    <location>
        <begin position="67"/>
        <end position="84"/>
    </location>
</feature>
<feature type="transmembrane region" description="Helical" evidence="10">
    <location>
        <begin position="125"/>
        <end position="145"/>
    </location>
</feature>
<evidence type="ECO:0000256" key="1">
    <source>
        <dbReference type="ARBA" id="ARBA00004477"/>
    </source>
</evidence>
<dbReference type="FunCoup" id="A0A6P6Y6K7">
    <property type="interactions" value="637"/>
</dbReference>
<comment type="subcellular location">
    <subcellularLocation>
        <location evidence="1">Endoplasmic reticulum membrane</location>
        <topology evidence="1">Multi-pass membrane protein</topology>
    </subcellularLocation>
</comment>
<feature type="transmembrane region" description="Helical" evidence="10">
    <location>
        <begin position="230"/>
        <end position="253"/>
    </location>
</feature>
<evidence type="ECO:0000256" key="10">
    <source>
        <dbReference type="SAM" id="Phobius"/>
    </source>
</evidence>
<dbReference type="GO" id="GO:0043048">
    <property type="term" value="P:dolichyl monophosphate biosynthetic process"/>
    <property type="evidence" value="ECO:0007669"/>
    <property type="project" value="TreeGrafter"/>
</dbReference>
<evidence type="ECO:0000256" key="7">
    <source>
        <dbReference type="ARBA" id="ARBA00022824"/>
    </source>
</evidence>
<feature type="transmembrane region" description="Helical" evidence="10">
    <location>
        <begin position="359"/>
        <end position="380"/>
    </location>
</feature>
<keyword evidence="5 10" id="KW-0812">Transmembrane</keyword>
<evidence type="ECO:0000256" key="9">
    <source>
        <dbReference type="ARBA" id="ARBA00023136"/>
    </source>
</evidence>
<sequence>MAKFNRLNFRQNIIDSKYILLLPLIAAYELWKINRTSSLSNHESQLFNYYLLINACIVLLAYRFNVSLGSFTLFNAGLFVILYYQQTFSIPLFSISFLSFILLFNLITLKLLWILPVKYSRCFTFAEFAIVFQAIYYYVVSIYVFNWQYWIVNDGSSMMMVAQKFDAICLICYSTLAIHWMIAQFVSKLDPIIYLISLPLSLYVWLYHFLHIEPLYWFVTFFSSNQIRIYLLLFWFLVVLLTLTFVYIHTFLTVDRQTTTATRKIFHLAISIVYITGIKYDLLLLNFASKLILFIFIFIEIIRLSRIPVIVSIINTVFERFRDEKDSGILTLTHIYLLIGCSLPLWLCNDSTNHRLLLSSGILSIGIGDTIASIVGITFGSRRQRWPNSSKTYIGTFGFFLSHFLSFFLLDYYYYNNLFNTNQLQLVIKVLIISIITCLMETFTKHVDNLLLPLIEYFL</sequence>
<comment type="similarity">
    <text evidence="2">Belongs to the polyprenol kinase family.</text>
</comment>
<dbReference type="RefSeq" id="XP_027201038.1">
    <property type="nucleotide sequence ID" value="XM_027345237.1"/>
</dbReference>
<evidence type="ECO:0000256" key="8">
    <source>
        <dbReference type="ARBA" id="ARBA00022989"/>
    </source>
</evidence>
<dbReference type="GO" id="GO:0005789">
    <property type="term" value="C:endoplasmic reticulum membrane"/>
    <property type="evidence" value="ECO:0007669"/>
    <property type="project" value="UniProtKB-SubCell"/>
</dbReference>
<keyword evidence="4" id="KW-0808">Transferase</keyword>
<feature type="non-terminal residue" evidence="12">
    <location>
        <position position="459"/>
    </location>
</feature>
<evidence type="ECO:0000256" key="2">
    <source>
        <dbReference type="ARBA" id="ARBA00010794"/>
    </source>
</evidence>
<dbReference type="Proteomes" id="UP000515146">
    <property type="component" value="Unplaced"/>
</dbReference>
<evidence type="ECO:0000313" key="11">
    <source>
        <dbReference type="Proteomes" id="UP000515146"/>
    </source>
</evidence>
<dbReference type="PANTHER" id="PTHR13205:SF15">
    <property type="entry name" value="DOLICHOL KINASE"/>
    <property type="match status" value="1"/>
</dbReference>
<keyword evidence="7" id="KW-0256">Endoplasmic reticulum</keyword>
<feature type="transmembrane region" description="Helical" evidence="10">
    <location>
        <begin position="329"/>
        <end position="347"/>
    </location>
</feature>
<dbReference type="InParanoid" id="A0A6P6Y6K7"/>
<evidence type="ECO:0000256" key="5">
    <source>
        <dbReference type="ARBA" id="ARBA00022692"/>
    </source>
</evidence>
<feature type="transmembrane region" description="Helical" evidence="10">
    <location>
        <begin position="165"/>
        <end position="185"/>
    </location>
</feature>
<dbReference type="KEGG" id="dpte:113795058"/>
<dbReference type="OMA" id="FCESYAL"/>
<feature type="transmembrane region" description="Helical" evidence="10">
    <location>
        <begin position="392"/>
        <end position="414"/>
    </location>
</feature>
<organism evidence="11 12">
    <name type="scientific">Dermatophagoides pteronyssinus</name>
    <name type="common">European house dust mite</name>
    <dbReference type="NCBI Taxonomy" id="6956"/>
    <lineage>
        <taxon>Eukaryota</taxon>
        <taxon>Metazoa</taxon>
        <taxon>Ecdysozoa</taxon>
        <taxon>Arthropoda</taxon>
        <taxon>Chelicerata</taxon>
        <taxon>Arachnida</taxon>
        <taxon>Acari</taxon>
        <taxon>Acariformes</taxon>
        <taxon>Sarcoptiformes</taxon>
        <taxon>Astigmata</taxon>
        <taxon>Psoroptidia</taxon>
        <taxon>Analgoidea</taxon>
        <taxon>Pyroglyphidae</taxon>
        <taxon>Dermatophagoidinae</taxon>
        <taxon>Dermatophagoides</taxon>
    </lineage>
</organism>
<dbReference type="CTD" id="22845"/>
<keyword evidence="6" id="KW-0418">Kinase</keyword>
<feature type="transmembrane region" description="Helical" evidence="10">
    <location>
        <begin position="426"/>
        <end position="444"/>
    </location>
</feature>
<keyword evidence="11" id="KW-1185">Reference proteome</keyword>
<keyword evidence="8 10" id="KW-1133">Transmembrane helix</keyword>
<feature type="transmembrane region" description="Helical" evidence="10">
    <location>
        <begin position="291"/>
        <end position="317"/>
    </location>
</feature>
<dbReference type="EC" id="2.7.1.108" evidence="3"/>
<evidence type="ECO:0000256" key="3">
    <source>
        <dbReference type="ARBA" id="ARBA00012132"/>
    </source>
</evidence>